<dbReference type="RefSeq" id="WP_133085458.1">
    <property type="nucleotide sequence ID" value="NZ_NGJN01000003.1"/>
</dbReference>
<organism evidence="2 3">
    <name type="scientific">Winogradskyella aurantia</name>
    <dbReference type="NCBI Taxonomy" id="1915063"/>
    <lineage>
        <taxon>Bacteria</taxon>
        <taxon>Pseudomonadati</taxon>
        <taxon>Bacteroidota</taxon>
        <taxon>Flavobacteriia</taxon>
        <taxon>Flavobacteriales</taxon>
        <taxon>Flavobacteriaceae</taxon>
        <taxon>Winogradskyella</taxon>
    </lineage>
</organism>
<dbReference type="NCBIfam" id="TIGR04131">
    <property type="entry name" value="Bac_Flav_CTERM"/>
    <property type="match status" value="1"/>
</dbReference>
<dbReference type="InterPro" id="IPR044023">
    <property type="entry name" value="Ig_7"/>
</dbReference>
<dbReference type="Pfam" id="PF13585">
    <property type="entry name" value="CHU_C"/>
    <property type="match status" value="1"/>
</dbReference>
<protein>
    <recommendedName>
        <fullName evidence="1">Ig-like domain-containing protein</fullName>
    </recommendedName>
</protein>
<dbReference type="Proteomes" id="UP000216840">
    <property type="component" value="Unassembled WGS sequence"/>
</dbReference>
<proteinExistence type="predicted"/>
<feature type="domain" description="Ig-like" evidence="1">
    <location>
        <begin position="245"/>
        <end position="316"/>
    </location>
</feature>
<dbReference type="AlphaFoldDB" id="A0A265UUI2"/>
<keyword evidence="3" id="KW-1185">Reference proteome</keyword>
<evidence type="ECO:0000313" key="2">
    <source>
        <dbReference type="EMBL" id="OZV68981.1"/>
    </source>
</evidence>
<reference evidence="2 3" key="1">
    <citation type="submission" date="2017-05" db="EMBL/GenBank/DDBJ databases">
        <title>The draft genome sequence of Idiomarina salinarum WNB302.</title>
        <authorList>
            <person name="Sun Y."/>
            <person name="Chen B."/>
            <person name="Du Z."/>
        </authorList>
    </citation>
    <scope>NUCLEOTIDE SEQUENCE [LARGE SCALE GENOMIC DNA]</scope>
    <source>
        <strain evidence="2 3">WNB302</strain>
    </source>
</reference>
<evidence type="ECO:0000313" key="3">
    <source>
        <dbReference type="Proteomes" id="UP000216840"/>
    </source>
</evidence>
<dbReference type="OrthoDB" id="1236981at2"/>
<gene>
    <name evidence="2" type="ORF">CA834_05815</name>
</gene>
<dbReference type="Pfam" id="PF19081">
    <property type="entry name" value="Ig_7"/>
    <property type="match status" value="1"/>
</dbReference>
<accession>A0A265UUI2</accession>
<sequence>ETGGTWSPALASGSGLFDPSVDPPGTYTYTVPSANTVCPDASASVTVDILAPPSAGTDGTLEICQGDTTTFDLFNSLGGSPETGGTWSPALASGSGLFDPAVDPPGTYTYTVEQGACNLTDTSEVNVSFVENPDINGLLISIPNICSGEDLDILLSNMTFIVDGNYSITYEVTGPSTVNESAIISIINGQTTLTIPSSILNLNGTYQFIVTDFANANTSCSADISSLQAVNFEIFETITPELITDGNVFCLGEEPTIEDLSNNIITTGLIEWYSTPDGGNPLNTDELLQDGNTYYASTTTDNACSSFIRLEVSVTIRACEEDLLIPDGFSPNGDSINDTFLITNLAELYPNFKLSIYNRNGIKIYEGDINSPLWDGTTTTNRLGGGILPVGVYFYILDFNDGIKDAKQGRVYLSR</sequence>
<dbReference type="InterPro" id="IPR026341">
    <property type="entry name" value="T9SS_type_B"/>
</dbReference>
<dbReference type="EMBL" id="NGJN01000003">
    <property type="protein sequence ID" value="OZV68981.1"/>
    <property type="molecule type" value="Genomic_DNA"/>
</dbReference>
<evidence type="ECO:0000259" key="1">
    <source>
        <dbReference type="Pfam" id="PF19081"/>
    </source>
</evidence>
<comment type="caution">
    <text evidence="2">The sequence shown here is derived from an EMBL/GenBank/DDBJ whole genome shotgun (WGS) entry which is preliminary data.</text>
</comment>
<feature type="non-terminal residue" evidence="2">
    <location>
        <position position="1"/>
    </location>
</feature>
<name>A0A265UUI2_9FLAO</name>